<feature type="domain" description="Type VI secretion system component TssM1 helical" evidence="4">
    <location>
        <begin position="867"/>
        <end position="971"/>
    </location>
</feature>
<dbReference type="Pfam" id="PF06761">
    <property type="entry name" value="IcmF-related"/>
    <property type="match status" value="1"/>
</dbReference>
<sequence length="1122" mass="126673">MIGNKWTKIGNALLFIAVASVLAFCIWFYGEKIGLDENDKKIFAWGLSVLIFSVLRLFPVIVGIYRQEYIRREIEQQGMRPAREERLKIYTSEDENREMINYHLSRRYGRFWRNKVRILLVMGEDQEVDQIAPGLVQQKWQEGEHNLLLWGGSLQTPPDKAQLQALRQLRRRRPLDGVVWVMTEDQLSQRTQIETALRMLEKQGRQLGWQAPVYVWNVRHSHWDQRDRPTQTVGCFLSEGETPERLAQSLDGLISTLANRGMEQAIAENRHDFLLRLAQSLRDGGVTRLVGQLTPLLDRPPLVLAGITFSLPLPVPSGMVEHGWLVDASWDGVLEQVRDIRGQAVGFPWEKSAQWGVIALAALWGVGSVTAFGVNRHQIAVSRERISQASDRQGTLSARLLSQHDLQLQIDRLQRQSAHGTPWYSRFGLNQNEALLKAMWPVYQRNNAELIRDAAARLLHQRLTELVNLPAGSAQRHQRITSAYNQLKVYLMMARPEKADAAVMSRVLMADWPRRAGVTDGLWRNTGESLLTFYAENLPRHPEWKISVDNGLVGEVRQILLNQLGQRHAESMLYQKMLQQAARSYGDFRLAQMTGATDASRLFTTREVVPGMFTRQAWEGQVKKAIAQAAASRQEEIDWVLSDGRQPVLKAVSPAELKARLTARYFTDFAGAWLRFLNSLRWNKPHNLSDTLDQLTLMADVRQSPLIALMDTLAYQGETGRQDTALADSLVKSAQNLFQKNKRPVIDDQTRMQPGPLDNAFGPLLALMGKSSAENGLTADPSLSLQTFLTRVTRVRLALQHLANTDDPPAVMEALAQSVFQGKSVELTDTRTYGSLIAASLGAEWNGFGQTMFVQPLTQAWQTVLEPAAASLNAQWQSAVAMDWQTDFDGRYPFVAGQDEASLPMLGQFIRADSGRIEQFLHNQLGGVLHKEGKHWVVDEVNSQGLRINPAFLTAINQLSQVADVLFANGSEGIRFELRAKPVRDVAETDLTIDSQRLRYFNQMESWQRLRWPGGEDNPGVVLTWTGVNTGARLYGEYPGAWGLVRWLEAAQVQMLDDSRYRLRFTTPEGLPLTWVLRTEVGKGPLALLKLRGFILPKTIFVENRGNTLAESGINNNDWEAE</sequence>
<name>A0A1G5R1P3_PHOLU</name>
<evidence type="ECO:0000313" key="5">
    <source>
        <dbReference type="EMBL" id="SCZ67371.1"/>
    </source>
</evidence>
<keyword evidence="1" id="KW-0472">Membrane</keyword>
<feature type="transmembrane region" description="Helical" evidence="1">
    <location>
        <begin position="42"/>
        <end position="65"/>
    </location>
</feature>
<feature type="domain" description="Type VI secretion system IcmF C-terminal" evidence="2">
    <location>
        <begin position="976"/>
        <end position="1080"/>
    </location>
</feature>
<gene>
    <name evidence="5" type="ORF">SAMN02982990_02729</name>
</gene>
<proteinExistence type="predicted"/>
<evidence type="ECO:0000259" key="4">
    <source>
        <dbReference type="Pfam" id="PF21070"/>
    </source>
</evidence>
<dbReference type="EMBL" id="FMWJ01000012">
    <property type="protein sequence ID" value="SCZ67371.1"/>
    <property type="molecule type" value="Genomic_DNA"/>
</dbReference>
<dbReference type="InterPro" id="IPR010623">
    <property type="entry name" value="IcmF_C"/>
</dbReference>
<dbReference type="Proteomes" id="UP000183223">
    <property type="component" value="Unassembled WGS sequence"/>
</dbReference>
<dbReference type="InterPro" id="IPR048677">
    <property type="entry name" value="TssM1_hel"/>
</dbReference>
<dbReference type="InterPro" id="IPR053156">
    <property type="entry name" value="T6SS_TssM-like"/>
</dbReference>
<accession>A0A1G5R1P3</accession>
<organism evidence="5 6">
    <name type="scientific">Photorhabdus luminescens</name>
    <name type="common">Xenorhabdus luminescens</name>
    <dbReference type="NCBI Taxonomy" id="29488"/>
    <lineage>
        <taxon>Bacteria</taxon>
        <taxon>Pseudomonadati</taxon>
        <taxon>Pseudomonadota</taxon>
        <taxon>Gammaproteobacteria</taxon>
        <taxon>Enterobacterales</taxon>
        <taxon>Morganellaceae</taxon>
        <taxon>Photorhabdus</taxon>
    </lineage>
</organism>
<dbReference type="AlphaFoldDB" id="A0A1G5R1P3"/>
<dbReference type="RefSeq" id="WP_049584518.1">
    <property type="nucleotide sequence ID" value="NZ_JXSK01000007.1"/>
</dbReference>
<feature type="domain" description="IcmF-related" evidence="3">
    <location>
        <begin position="412"/>
        <end position="716"/>
    </location>
</feature>
<dbReference type="STRING" id="29488.KS18_10265"/>
<evidence type="ECO:0000256" key="1">
    <source>
        <dbReference type="SAM" id="Phobius"/>
    </source>
</evidence>
<evidence type="ECO:0000259" key="3">
    <source>
        <dbReference type="Pfam" id="PF06761"/>
    </source>
</evidence>
<keyword evidence="1" id="KW-1133">Transmembrane helix</keyword>
<dbReference type="OrthoDB" id="9758229at2"/>
<dbReference type="PANTHER" id="PTHR36153">
    <property type="entry name" value="INNER MEMBRANE PROTEIN-RELATED"/>
    <property type="match status" value="1"/>
</dbReference>
<reference evidence="6" key="1">
    <citation type="submission" date="2016-10" db="EMBL/GenBank/DDBJ databases">
        <authorList>
            <person name="Varghese N."/>
            <person name="Submissions S."/>
        </authorList>
    </citation>
    <scope>NUCLEOTIDE SEQUENCE [LARGE SCALE GENOMIC DNA]</scope>
    <source>
        <strain evidence="6">ATCC 29999</strain>
    </source>
</reference>
<keyword evidence="6" id="KW-1185">Reference proteome</keyword>
<keyword evidence="1" id="KW-0812">Transmembrane</keyword>
<feature type="transmembrane region" description="Helical" evidence="1">
    <location>
        <begin position="12"/>
        <end position="30"/>
    </location>
</feature>
<evidence type="ECO:0000259" key="2">
    <source>
        <dbReference type="Pfam" id="PF06744"/>
    </source>
</evidence>
<dbReference type="PANTHER" id="PTHR36153:SF1">
    <property type="entry name" value="TYPE VI SECRETION SYSTEM COMPONENT TSSM1"/>
    <property type="match status" value="1"/>
</dbReference>
<dbReference type="InterPro" id="IPR009612">
    <property type="entry name" value="IcmF-rel"/>
</dbReference>
<dbReference type="Pfam" id="PF21070">
    <property type="entry name" value="IcmF_helical"/>
    <property type="match status" value="1"/>
</dbReference>
<dbReference type="Pfam" id="PF06744">
    <property type="entry name" value="IcmF_C"/>
    <property type="match status" value="1"/>
</dbReference>
<protein>
    <submittedName>
        <fullName evidence="5">Type VI secretion system protein ImpL</fullName>
    </submittedName>
</protein>
<evidence type="ECO:0000313" key="6">
    <source>
        <dbReference type="Proteomes" id="UP000183223"/>
    </source>
</evidence>